<name>A0A0F9L478_9ZZZZ</name>
<reference evidence="1" key="1">
    <citation type="journal article" date="2015" name="Nature">
        <title>Complex archaea that bridge the gap between prokaryotes and eukaryotes.</title>
        <authorList>
            <person name="Spang A."/>
            <person name="Saw J.H."/>
            <person name="Jorgensen S.L."/>
            <person name="Zaremba-Niedzwiedzka K."/>
            <person name="Martijn J."/>
            <person name="Lind A.E."/>
            <person name="van Eijk R."/>
            <person name="Schleper C."/>
            <person name="Guy L."/>
            <person name="Ettema T.J."/>
        </authorList>
    </citation>
    <scope>NUCLEOTIDE SEQUENCE</scope>
</reference>
<comment type="caution">
    <text evidence="1">The sequence shown here is derived from an EMBL/GenBank/DDBJ whole genome shotgun (WGS) entry which is preliminary data.</text>
</comment>
<proteinExistence type="predicted"/>
<dbReference type="EMBL" id="LAZR01013314">
    <property type="protein sequence ID" value="KKM22535.1"/>
    <property type="molecule type" value="Genomic_DNA"/>
</dbReference>
<gene>
    <name evidence="1" type="ORF">LCGC14_1624350</name>
</gene>
<dbReference type="AlphaFoldDB" id="A0A0F9L478"/>
<evidence type="ECO:0008006" key="2">
    <source>
        <dbReference type="Google" id="ProtNLM"/>
    </source>
</evidence>
<accession>A0A0F9L478</accession>
<sequence>MEAKRKSKVVVGVATLPNRYSFFNKKILPNLIHMSDEVWVYTDRAMNPDIIKHTEIGTSMEMYPYETSVGDAGKFFGAQYTGWEDFYYFSCDDDLIYPLDYVEKMIEWIEFLDRQVVLSLHGSTFGQLPIDSYYKRKQTIPCLGVFPFAQRVIFPGSGAAAFHSSTLTIKEVRGIFPTRNMADIWFGKLLQEQKVP</sequence>
<protein>
    <recommendedName>
        <fullName evidence="2">Glycosyltransferase 2-like domain-containing protein</fullName>
    </recommendedName>
</protein>
<feature type="non-terminal residue" evidence="1">
    <location>
        <position position="196"/>
    </location>
</feature>
<organism evidence="1">
    <name type="scientific">marine sediment metagenome</name>
    <dbReference type="NCBI Taxonomy" id="412755"/>
    <lineage>
        <taxon>unclassified sequences</taxon>
        <taxon>metagenomes</taxon>
        <taxon>ecological metagenomes</taxon>
    </lineage>
</organism>
<evidence type="ECO:0000313" key="1">
    <source>
        <dbReference type="EMBL" id="KKM22535.1"/>
    </source>
</evidence>